<evidence type="ECO:0000313" key="3">
    <source>
        <dbReference type="Proteomes" id="UP000754821"/>
    </source>
</evidence>
<organism evidence="2 3">
    <name type="scientific">Halomonas citrativorans</name>
    <dbReference type="NCBI Taxonomy" id="2742612"/>
    <lineage>
        <taxon>Bacteria</taxon>
        <taxon>Pseudomonadati</taxon>
        <taxon>Pseudomonadota</taxon>
        <taxon>Gammaproteobacteria</taxon>
        <taxon>Oceanospirillales</taxon>
        <taxon>Halomonadaceae</taxon>
        <taxon>Halomonas</taxon>
    </lineage>
</organism>
<evidence type="ECO:0000256" key="1">
    <source>
        <dbReference type="SAM" id="MobiDB-lite"/>
    </source>
</evidence>
<gene>
    <name evidence="2" type="ORF">EI163_05765</name>
</gene>
<comment type="caution">
    <text evidence="2">The sequence shown here is derived from an EMBL/GenBank/DDBJ whole genome shotgun (WGS) entry which is preliminary data.</text>
</comment>
<dbReference type="Gene3D" id="3.90.1580.10">
    <property type="entry name" value="paralog of FGE (formylglycine-generating enzyme)"/>
    <property type="match status" value="1"/>
</dbReference>
<evidence type="ECO:0008006" key="4">
    <source>
        <dbReference type="Google" id="ProtNLM"/>
    </source>
</evidence>
<keyword evidence="3" id="KW-1185">Reference proteome</keyword>
<proteinExistence type="predicted"/>
<feature type="compositionally biased region" description="Polar residues" evidence="1">
    <location>
        <begin position="272"/>
        <end position="281"/>
    </location>
</feature>
<accession>A0ABR9F9C6</accession>
<dbReference type="InterPro" id="IPR042095">
    <property type="entry name" value="SUMF_sf"/>
</dbReference>
<evidence type="ECO:0000313" key="2">
    <source>
        <dbReference type="EMBL" id="MBE0403065.1"/>
    </source>
</evidence>
<feature type="region of interest" description="Disordered" evidence="1">
    <location>
        <begin position="247"/>
        <end position="281"/>
    </location>
</feature>
<dbReference type="InterPro" id="IPR016187">
    <property type="entry name" value="CTDL_fold"/>
</dbReference>
<sequence length="411" mass="44881">MTDFTALPIPTVEFNPAAFAGSDGREIELQVNATHIQWHYVGDTAWLDLVALDTLKGTGGSGGEIELQSTATHIQWRYVGVGDDTWTDLIALSSLEPSKLGEGAIKQVRSTFQIYVPDPLRRSVESASGGKCTVEYTVNQQPCFMHVFPKLYWEDLLPWWEMGEGVHEAFIANGVEKSELLIGMYMAAEVNGEMVSQPRTVGRRSISLDQSVEAAQASGFQLFGNWEWSAVALWCMTNGFQPRGNTDYGKSHSHTHERGTDDSDGYTLLGSGPNTWSHNNSPNGIADLVGSRQEWVRGFKMVDGRILLAPDNDAELAESAWVDTGWDMSDAGVWAGIDNEQAPESVKRALIVPNGIADPEGRLYRSLSGERFPCRGGARNSAGNAGLGALSLTSPRTYSYTDTGLRLSRLV</sequence>
<dbReference type="EMBL" id="RRZC01000004">
    <property type="protein sequence ID" value="MBE0403065.1"/>
    <property type="molecule type" value="Genomic_DNA"/>
</dbReference>
<dbReference type="Proteomes" id="UP000754821">
    <property type="component" value="Unassembled WGS sequence"/>
</dbReference>
<name>A0ABR9F9C6_9GAMM</name>
<dbReference type="RefSeq" id="WP_192527024.1">
    <property type="nucleotide sequence ID" value="NZ_RRZC01000004.1"/>
</dbReference>
<protein>
    <recommendedName>
        <fullName evidence="4">Sulfatase-modifying factor enzyme domain-containing protein</fullName>
    </recommendedName>
</protein>
<dbReference type="SUPFAM" id="SSF56436">
    <property type="entry name" value="C-type lectin-like"/>
    <property type="match status" value="1"/>
</dbReference>
<reference evidence="2 3" key="1">
    <citation type="submission" date="2020-07" db="EMBL/GenBank/DDBJ databases">
        <title>Halophilic bacteria isolated from french cheeses.</title>
        <authorList>
            <person name="Kothe C.I."/>
            <person name="Farah-Kraiem B."/>
            <person name="Renault P."/>
            <person name="Dridi B."/>
        </authorList>
    </citation>
    <scope>NUCLEOTIDE SEQUENCE [LARGE SCALE GENOMIC DNA]</scope>
    <source>
        <strain evidence="2 3">FME16</strain>
    </source>
</reference>